<name>A0A5J4PQ71_9ZZZZ</name>
<protein>
    <submittedName>
        <fullName evidence="1">Uncharacterized protein</fullName>
    </submittedName>
</protein>
<reference evidence="1" key="1">
    <citation type="submission" date="2019-03" db="EMBL/GenBank/DDBJ databases">
        <title>Single cell metagenomics reveals metabolic interactions within the superorganism composed of flagellate Streblomastix strix and complex community of Bacteroidetes bacteria on its surface.</title>
        <authorList>
            <person name="Treitli S.C."/>
            <person name="Kolisko M."/>
            <person name="Husnik F."/>
            <person name="Keeling P."/>
            <person name="Hampl V."/>
        </authorList>
    </citation>
    <scope>NUCLEOTIDE SEQUENCE</scope>
    <source>
        <strain evidence="1">STM</strain>
    </source>
</reference>
<evidence type="ECO:0000313" key="1">
    <source>
        <dbReference type="EMBL" id="KAA6311675.1"/>
    </source>
</evidence>
<dbReference type="Pfam" id="PF08922">
    <property type="entry name" value="DUF1905"/>
    <property type="match status" value="1"/>
</dbReference>
<comment type="caution">
    <text evidence="1">The sequence shown here is derived from an EMBL/GenBank/DDBJ whole genome shotgun (WGS) entry which is preliminary data.</text>
</comment>
<sequence length="57" mass="6623">VKVKGSIDGFEFKNYHLLPTVKGNGRLFLAIKAEIRKAIKKQQVILFTLFYILIMNR</sequence>
<dbReference type="EMBL" id="SNRY01006834">
    <property type="protein sequence ID" value="KAA6311675.1"/>
    <property type="molecule type" value="Genomic_DNA"/>
</dbReference>
<organism evidence="1">
    <name type="scientific">termite gut metagenome</name>
    <dbReference type="NCBI Taxonomy" id="433724"/>
    <lineage>
        <taxon>unclassified sequences</taxon>
        <taxon>metagenomes</taxon>
        <taxon>organismal metagenomes</taxon>
    </lineage>
</organism>
<dbReference type="InterPro" id="IPR037079">
    <property type="entry name" value="AF2212/PG0164-like_sf"/>
</dbReference>
<dbReference type="SUPFAM" id="SSF141694">
    <property type="entry name" value="AF2212/PG0164-like"/>
    <property type="match status" value="1"/>
</dbReference>
<gene>
    <name evidence="1" type="ORF">EZS27_037243</name>
</gene>
<dbReference type="AlphaFoldDB" id="A0A5J4PQ71"/>
<proteinExistence type="predicted"/>
<dbReference type="Gene3D" id="2.40.30.100">
    <property type="entry name" value="AF2212/PG0164-like"/>
    <property type="match status" value="1"/>
</dbReference>
<feature type="non-terminal residue" evidence="1">
    <location>
        <position position="1"/>
    </location>
</feature>
<accession>A0A5J4PQ71</accession>
<dbReference type="InterPro" id="IPR015018">
    <property type="entry name" value="DUF1905"/>
</dbReference>